<dbReference type="InterPro" id="IPR012340">
    <property type="entry name" value="NA-bd_OB-fold"/>
</dbReference>
<dbReference type="Pfam" id="PF14794">
    <property type="entry name" value="DUF4479"/>
    <property type="match status" value="1"/>
</dbReference>
<dbReference type="Pfam" id="PF01588">
    <property type="entry name" value="tRNA_bind"/>
    <property type="match status" value="1"/>
</dbReference>
<feature type="domain" description="TRNA-binding" evidence="4">
    <location>
        <begin position="91"/>
        <end position="201"/>
    </location>
</feature>
<dbReference type="InterPro" id="IPR033714">
    <property type="entry name" value="tRNA_bind_bactPheRS"/>
</dbReference>
<dbReference type="Gene3D" id="2.40.50.140">
    <property type="entry name" value="Nucleic acid-binding proteins"/>
    <property type="match status" value="1"/>
</dbReference>
<dbReference type="NCBIfam" id="NF045760">
    <property type="entry name" value="YtpR"/>
    <property type="match status" value="1"/>
</dbReference>
<dbReference type="CDD" id="cd02796">
    <property type="entry name" value="tRNA_bind_bactPheRS"/>
    <property type="match status" value="1"/>
</dbReference>
<dbReference type="PATRIC" id="fig|1265861.3.peg.2306"/>
<keyword evidence="1 3" id="KW-0820">tRNA-binding</keyword>
<evidence type="ECO:0000256" key="3">
    <source>
        <dbReference type="PROSITE-ProRule" id="PRU00209"/>
    </source>
</evidence>
<proteinExistence type="predicted"/>
<dbReference type="EMBL" id="AODH01000056">
    <property type="protein sequence ID" value="EUJ35467.1"/>
    <property type="molecule type" value="Genomic_DNA"/>
</dbReference>
<name>W7CEX7_9LIST</name>
<dbReference type="InterPro" id="IPR037154">
    <property type="entry name" value="YtpR-like_sf"/>
</dbReference>
<evidence type="ECO:0000313" key="6">
    <source>
        <dbReference type="Proteomes" id="UP000019243"/>
    </source>
</evidence>
<keyword evidence="6" id="KW-1185">Reference proteome</keyword>
<evidence type="ECO:0000313" key="5">
    <source>
        <dbReference type="EMBL" id="EUJ35467.1"/>
    </source>
</evidence>
<reference evidence="5 6" key="1">
    <citation type="submission" date="2012-12" db="EMBL/GenBank/DDBJ databases">
        <title>Novel taxa of Listeriaceae from agricultural environments in the United States.</title>
        <authorList>
            <person name="den Bakker H.C."/>
            <person name="Allred A."/>
            <person name="Warchocki S."/>
            <person name="Wright E.M."/>
            <person name="Burrell A."/>
            <person name="Nightingale K.K."/>
            <person name="Kephart D."/>
            <person name="Wiedmann M."/>
        </authorList>
    </citation>
    <scope>NUCLEOTIDE SEQUENCE [LARGE SCALE GENOMIC DNA]</scope>
    <source>
        <strain evidence="5 6">FSL F6-1037</strain>
    </source>
</reference>
<comment type="caution">
    <text evidence="5">The sequence shown here is derived from an EMBL/GenBank/DDBJ whole genome shotgun (WGS) entry which is preliminary data.</text>
</comment>
<dbReference type="RefSeq" id="WP_035315608.1">
    <property type="nucleotide sequence ID" value="NZ_AODH01000056.1"/>
</dbReference>
<gene>
    <name evidence="5" type="ORF">BCAMP_11755</name>
</gene>
<evidence type="ECO:0000256" key="1">
    <source>
        <dbReference type="ARBA" id="ARBA00022555"/>
    </source>
</evidence>
<dbReference type="SUPFAM" id="SSF50249">
    <property type="entry name" value="Nucleic acid-binding proteins"/>
    <property type="match status" value="1"/>
</dbReference>
<dbReference type="Proteomes" id="UP000019243">
    <property type="component" value="Unassembled WGS sequence"/>
</dbReference>
<dbReference type="GO" id="GO:0000049">
    <property type="term" value="F:tRNA binding"/>
    <property type="evidence" value="ECO:0007669"/>
    <property type="project" value="UniProtKB-UniRule"/>
</dbReference>
<accession>W7CEX7</accession>
<evidence type="ECO:0000259" key="4">
    <source>
        <dbReference type="PROSITE" id="PS50886"/>
    </source>
</evidence>
<protein>
    <recommendedName>
        <fullName evidence="4">tRNA-binding domain-containing protein</fullName>
    </recommendedName>
</protein>
<sequence length="204" mass="21899">MILNMFYNEKGIGDVLIVQLNGKKAEQVNIKSNGNVTEIKNAETDEVIGYNIFNVKETDLNTTTKMTVSTETVAFVNQQLATVGFAPLEAVDTTPKFVVGYVQEKTVHSNSDHLSVCQVDLGTHVEQIVCGAPNVEQGQFVVVAKVGAVMPSGLIIEPSALRGETSNGMLCAARELAIPDAPQEKGILVLDGELTAGEEYVVNF</sequence>
<organism evidence="5 6">
    <name type="scientific">Brochothrix campestris FSL F6-1037</name>
    <dbReference type="NCBI Taxonomy" id="1265861"/>
    <lineage>
        <taxon>Bacteria</taxon>
        <taxon>Bacillati</taxon>
        <taxon>Bacillota</taxon>
        <taxon>Bacilli</taxon>
        <taxon>Bacillales</taxon>
        <taxon>Listeriaceae</taxon>
        <taxon>Brochothrix</taxon>
    </lineage>
</organism>
<evidence type="ECO:0000256" key="2">
    <source>
        <dbReference type="ARBA" id="ARBA00022884"/>
    </source>
</evidence>
<dbReference type="PROSITE" id="PS50886">
    <property type="entry name" value="TRBD"/>
    <property type="match status" value="1"/>
</dbReference>
<dbReference type="InterPro" id="IPR002547">
    <property type="entry name" value="tRNA-bd_dom"/>
</dbReference>
<keyword evidence="2 3" id="KW-0694">RNA-binding</keyword>
<dbReference type="STRING" id="1265861.BCAMP_11755"/>
<dbReference type="AlphaFoldDB" id="W7CEX7"/>
<dbReference type="OrthoDB" id="9805455at2"/>
<dbReference type="InterPro" id="IPR027855">
    <property type="entry name" value="DUF4479"/>
</dbReference>
<dbReference type="Gene3D" id="3.30.1940.10">
    <property type="entry name" value="YtpR-like"/>
    <property type="match status" value="1"/>
</dbReference>